<feature type="non-terminal residue" evidence="1">
    <location>
        <position position="1"/>
    </location>
</feature>
<accession>X1C7D0</accession>
<dbReference type="EMBL" id="BART01025646">
    <property type="protein sequence ID" value="GAH03292.1"/>
    <property type="molecule type" value="Genomic_DNA"/>
</dbReference>
<evidence type="ECO:0000313" key="1">
    <source>
        <dbReference type="EMBL" id="GAH03292.1"/>
    </source>
</evidence>
<reference evidence="1" key="1">
    <citation type="journal article" date="2014" name="Front. Microbiol.">
        <title>High frequency of phylogenetically diverse reductive dehalogenase-homologous genes in deep subseafloor sedimentary metagenomes.</title>
        <authorList>
            <person name="Kawai M."/>
            <person name="Futagami T."/>
            <person name="Toyoda A."/>
            <person name="Takaki Y."/>
            <person name="Nishi S."/>
            <person name="Hori S."/>
            <person name="Arai W."/>
            <person name="Tsubouchi T."/>
            <person name="Morono Y."/>
            <person name="Uchiyama I."/>
            <person name="Ito T."/>
            <person name="Fujiyama A."/>
            <person name="Inagaki F."/>
            <person name="Takami H."/>
        </authorList>
    </citation>
    <scope>NUCLEOTIDE SEQUENCE</scope>
    <source>
        <strain evidence="1">Expedition CK06-06</strain>
    </source>
</reference>
<proteinExistence type="predicted"/>
<dbReference type="AlphaFoldDB" id="X1C7D0"/>
<name>X1C7D0_9ZZZZ</name>
<organism evidence="1">
    <name type="scientific">marine sediment metagenome</name>
    <dbReference type="NCBI Taxonomy" id="412755"/>
    <lineage>
        <taxon>unclassified sequences</taxon>
        <taxon>metagenomes</taxon>
        <taxon>ecological metagenomes</taxon>
    </lineage>
</organism>
<gene>
    <name evidence="1" type="ORF">S01H4_45989</name>
</gene>
<protein>
    <submittedName>
        <fullName evidence="1">Uncharacterized protein</fullName>
    </submittedName>
</protein>
<comment type="caution">
    <text evidence="1">The sequence shown here is derived from an EMBL/GenBank/DDBJ whole genome shotgun (WGS) entry which is preliminary data.</text>
</comment>
<sequence length="39" mass="4409">KALYVIKFEPYPLYPLPLNKGKGIWVSFEGLCPSKTPVD</sequence>